<keyword evidence="2" id="KW-1185">Reference proteome</keyword>
<evidence type="ECO:0000313" key="1">
    <source>
        <dbReference type="EMBL" id="KAJ6674340.1"/>
    </source>
</evidence>
<dbReference type="EMBL" id="JAPFFM010000339">
    <property type="protein sequence ID" value="KAJ6674340.1"/>
    <property type="molecule type" value="Genomic_DNA"/>
</dbReference>
<name>A0A9Q0SER1_9ROSI</name>
<comment type="caution">
    <text evidence="1">The sequence shown here is derived from an EMBL/GenBank/DDBJ whole genome shotgun (WGS) entry which is preliminary data.</text>
</comment>
<organism evidence="1 2">
    <name type="scientific">Salix koriyanagi</name>
    <dbReference type="NCBI Taxonomy" id="2511006"/>
    <lineage>
        <taxon>Eukaryota</taxon>
        <taxon>Viridiplantae</taxon>
        <taxon>Streptophyta</taxon>
        <taxon>Embryophyta</taxon>
        <taxon>Tracheophyta</taxon>
        <taxon>Spermatophyta</taxon>
        <taxon>Magnoliopsida</taxon>
        <taxon>eudicotyledons</taxon>
        <taxon>Gunneridae</taxon>
        <taxon>Pentapetalae</taxon>
        <taxon>rosids</taxon>
        <taxon>fabids</taxon>
        <taxon>Malpighiales</taxon>
        <taxon>Salicaceae</taxon>
        <taxon>Saliceae</taxon>
        <taxon>Salix</taxon>
    </lineage>
</organism>
<evidence type="ECO:0000313" key="2">
    <source>
        <dbReference type="Proteomes" id="UP001151752"/>
    </source>
</evidence>
<reference evidence="1" key="1">
    <citation type="submission" date="2022-11" db="EMBL/GenBank/DDBJ databases">
        <authorList>
            <person name="Hyden B.L."/>
            <person name="Feng K."/>
            <person name="Yates T."/>
            <person name="Jawdy S."/>
            <person name="Smart L.B."/>
            <person name="Muchero W."/>
        </authorList>
    </citation>
    <scope>NUCLEOTIDE SEQUENCE</scope>
    <source>
        <tissue evidence="1">Shoot tip</tissue>
    </source>
</reference>
<feature type="non-terminal residue" evidence="1">
    <location>
        <position position="17"/>
    </location>
</feature>
<reference evidence="1" key="2">
    <citation type="journal article" date="2023" name="Int. J. Mol. Sci.">
        <title>De Novo Assembly and Annotation of 11 Diverse Shrub Willow (Salix) Genomes Reveals Novel Gene Organization in Sex-Linked Regions.</title>
        <authorList>
            <person name="Hyden B."/>
            <person name="Feng K."/>
            <person name="Yates T.B."/>
            <person name="Jawdy S."/>
            <person name="Cereghino C."/>
            <person name="Smart L.B."/>
            <person name="Muchero W."/>
        </authorList>
    </citation>
    <scope>NUCLEOTIDE SEQUENCE</scope>
    <source>
        <tissue evidence="1">Shoot tip</tissue>
    </source>
</reference>
<proteinExistence type="predicted"/>
<gene>
    <name evidence="1" type="ORF">OIU74_023046</name>
</gene>
<dbReference type="AlphaFoldDB" id="A0A9Q0SER1"/>
<dbReference type="Proteomes" id="UP001151752">
    <property type="component" value="Unassembled WGS sequence"/>
</dbReference>
<protein>
    <submittedName>
        <fullName evidence="1">Uncharacterized protein</fullName>
    </submittedName>
</protein>
<accession>A0A9Q0SER1</accession>
<sequence>MSPQENLIVPINRTKRI</sequence>